<keyword evidence="3" id="KW-1185">Reference proteome</keyword>
<dbReference type="Proteomes" id="UP001163387">
    <property type="component" value="Chromosome"/>
</dbReference>
<proteinExistence type="predicted"/>
<dbReference type="RefSeq" id="WP_281748951.1">
    <property type="nucleotide sequence ID" value="NZ_AP026933.1"/>
</dbReference>
<dbReference type="PROSITE" id="PS50075">
    <property type="entry name" value="CARRIER"/>
    <property type="match status" value="1"/>
</dbReference>
<gene>
    <name evidence="2" type="ORF">SHM_03220</name>
</gene>
<protein>
    <recommendedName>
        <fullName evidence="1">Carrier domain-containing protein</fullName>
    </recommendedName>
</protein>
<evidence type="ECO:0000313" key="3">
    <source>
        <dbReference type="Proteomes" id="UP001163387"/>
    </source>
</evidence>
<dbReference type="SUPFAM" id="SSF47336">
    <property type="entry name" value="ACP-like"/>
    <property type="match status" value="1"/>
</dbReference>
<dbReference type="EMBL" id="AP026933">
    <property type="protein sequence ID" value="BDT02676.1"/>
    <property type="molecule type" value="Genomic_DNA"/>
</dbReference>
<organism evidence="2 3">
    <name type="scientific">Spiroplasma ixodetis</name>
    <dbReference type="NCBI Taxonomy" id="2141"/>
    <lineage>
        <taxon>Bacteria</taxon>
        <taxon>Bacillati</taxon>
        <taxon>Mycoplasmatota</taxon>
        <taxon>Mollicutes</taxon>
        <taxon>Entomoplasmatales</taxon>
        <taxon>Spiroplasmataceae</taxon>
        <taxon>Spiroplasma</taxon>
    </lineage>
</organism>
<evidence type="ECO:0000313" key="2">
    <source>
        <dbReference type="EMBL" id="BDT02676.1"/>
    </source>
</evidence>
<evidence type="ECO:0000259" key="1">
    <source>
        <dbReference type="PROSITE" id="PS50075"/>
    </source>
</evidence>
<dbReference type="Pfam" id="PF00550">
    <property type="entry name" value="PP-binding"/>
    <property type="match status" value="1"/>
</dbReference>
<reference evidence="2 3" key="1">
    <citation type="journal article" date="2022" name="Front. Microbiol.">
        <title>Male-killing mechanisms vary between Spiroplasma species.</title>
        <authorList>
            <person name="Arai H."/>
            <person name="Inoue M."/>
            <person name="Kageyama D."/>
        </authorList>
    </citation>
    <scope>NUCLEOTIDE SEQUENCE [LARGE SCALE GENOMIC DNA]</scope>
    <source>
        <strain evidence="3">sHm</strain>
    </source>
</reference>
<dbReference type="InterPro" id="IPR036736">
    <property type="entry name" value="ACP-like_sf"/>
</dbReference>
<sequence length="84" mass="9866">MNILSEIHKIVKEDYPEIKEKITPKTKFKDVKIDSLGLVMIVLKLEEEHHVKIDDNKLLDLQTKTVQDLINEIERLESAENKKK</sequence>
<dbReference type="Gene3D" id="1.10.1200.10">
    <property type="entry name" value="ACP-like"/>
    <property type="match status" value="1"/>
</dbReference>
<name>A0ABM8BS38_9MOLU</name>
<dbReference type="InterPro" id="IPR009081">
    <property type="entry name" value="PP-bd_ACP"/>
</dbReference>
<accession>A0ABM8BS38</accession>
<feature type="domain" description="Carrier" evidence="1">
    <location>
        <begin position="1"/>
        <end position="77"/>
    </location>
</feature>